<feature type="transmembrane region" description="Helical" evidence="1">
    <location>
        <begin position="6"/>
        <end position="27"/>
    </location>
</feature>
<dbReference type="EMBL" id="FOHU01000004">
    <property type="protein sequence ID" value="SET08982.1"/>
    <property type="molecule type" value="Genomic_DNA"/>
</dbReference>
<keyword evidence="1" id="KW-0472">Membrane</keyword>
<dbReference type="STRING" id="426128.SAMN05660297_01368"/>
<sequence length="406" mass="47771">MKKNITYLSIFLGGIIVAILMFSIVRYSPEYMYRILRYRDSDVNDYKIFPEKIIQSSIEPYYYESEIMDGLGEEVVHYRYNGEDRKEKLNIFLENTKTTSFIVIHNDKVVFEQYYNGYSRDSINTSFSSVKSIVSLLIGIAIDEGFIKNEKQSIAEYIHEFKNTPMEEITIEDLLMMRSKIRYKEGSLWFGDDAKTYYMPNLRELAMDHIRIDKEYQGNFLYNNYHPLLLGIILERSTGQRVSSFLEEKLWKKIGSEYDASWSLDSHKNEFEKMESGLNFCSIDFAKIGSMLLHMGKWNGEDIISEDWIYKSTIAEFPLEEQEYKNTFLENTGAGYQYMWYSIEKKQGAYDYFAAGKHGQFLYVSPQNNIVILRNGIESGKVDWWPNVLENITQNVVELTYEGRRI</sequence>
<protein>
    <submittedName>
        <fullName evidence="3">CubicO group peptidase, beta-lactamase class C family</fullName>
    </submittedName>
</protein>
<keyword evidence="1" id="KW-0812">Transmembrane</keyword>
<evidence type="ECO:0000313" key="3">
    <source>
        <dbReference type="EMBL" id="SET08982.1"/>
    </source>
</evidence>
<dbReference type="Proteomes" id="UP000199568">
    <property type="component" value="Unassembled WGS sequence"/>
</dbReference>
<gene>
    <name evidence="3" type="ORF">SAMN05660297_01368</name>
</gene>
<keyword evidence="4" id="KW-1185">Reference proteome</keyword>
<accession>A0A1I0BQ16</accession>
<dbReference type="AlphaFoldDB" id="A0A1I0BQ16"/>
<evidence type="ECO:0000259" key="2">
    <source>
        <dbReference type="Pfam" id="PF00144"/>
    </source>
</evidence>
<name>A0A1I0BQ16_9FIRM</name>
<dbReference type="Pfam" id="PF00144">
    <property type="entry name" value="Beta-lactamase"/>
    <property type="match status" value="1"/>
</dbReference>
<organism evidence="3 4">
    <name type="scientific">Natronincola peptidivorans</name>
    <dbReference type="NCBI Taxonomy" id="426128"/>
    <lineage>
        <taxon>Bacteria</taxon>
        <taxon>Bacillati</taxon>
        <taxon>Bacillota</taxon>
        <taxon>Clostridia</taxon>
        <taxon>Peptostreptococcales</taxon>
        <taxon>Natronincolaceae</taxon>
        <taxon>Natronincola</taxon>
    </lineage>
</organism>
<dbReference type="SUPFAM" id="SSF56601">
    <property type="entry name" value="beta-lactamase/transpeptidase-like"/>
    <property type="match status" value="1"/>
</dbReference>
<evidence type="ECO:0000313" key="4">
    <source>
        <dbReference type="Proteomes" id="UP000199568"/>
    </source>
</evidence>
<dbReference type="PANTHER" id="PTHR43283:SF7">
    <property type="entry name" value="BETA-LACTAMASE-RELATED DOMAIN-CONTAINING PROTEIN"/>
    <property type="match status" value="1"/>
</dbReference>
<dbReference type="Gene3D" id="3.40.710.10">
    <property type="entry name" value="DD-peptidase/beta-lactamase superfamily"/>
    <property type="match status" value="1"/>
</dbReference>
<dbReference type="OrthoDB" id="9773047at2"/>
<dbReference type="InterPro" id="IPR012338">
    <property type="entry name" value="Beta-lactam/transpept-like"/>
</dbReference>
<feature type="domain" description="Beta-lactamase-related" evidence="2">
    <location>
        <begin position="99"/>
        <end position="372"/>
    </location>
</feature>
<reference evidence="3 4" key="1">
    <citation type="submission" date="2016-10" db="EMBL/GenBank/DDBJ databases">
        <authorList>
            <person name="de Groot N.N."/>
        </authorList>
    </citation>
    <scope>NUCLEOTIDE SEQUENCE [LARGE SCALE GENOMIC DNA]</scope>
    <source>
        <strain evidence="3 4">DSM 18979</strain>
    </source>
</reference>
<evidence type="ECO:0000256" key="1">
    <source>
        <dbReference type="SAM" id="Phobius"/>
    </source>
</evidence>
<dbReference type="InterPro" id="IPR050789">
    <property type="entry name" value="Diverse_Enzym_Activities"/>
</dbReference>
<proteinExistence type="predicted"/>
<dbReference type="RefSeq" id="WP_090441263.1">
    <property type="nucleotide sequence ID" value="NZ_FOHU01000004.1"/>
</dbReference>
<keyword evidence="1" id="KW-1133">Transmembrane helix</keyword>
<dbReference type="PANTHER" id="PTHR43283">
    <property type="entry name" value="BETA-LACTAMASE-RELATED"/>
    <property type="match status" value="1"/>
</dbReference>
<dbReference type="InterPro" id="IPR001466">
    <property type="entry name" value="Beta-lactam-related"/>
</dbReference>